<organism evidence="3 4">
    <name type="scientific">Adlercreutzia shanghongiae</name>
    <dbReference type="NCBI Taxonomy" id="3111773"/>
    <lineage>
        <taxon>Bacteria</taxon>
        <taxon>Bacillati</taxon>
        <taxon>Actinomycetota</taxon>
        <taxon>Coriobacteriia</taxon>
        <taxon>Eggerthellales</taxon>
        <taxon>Eggerthellaceae</taxon>
        <taxon>Adlercreutzia</taxon>
    </lineage>
</organism>
<evidence type="ECO:0000256" key="2">
    <source>
        <dbReference type="ARBA" id="ARBA00023315"/>
    </source>
</evidence>
<accession>A0ABU6J0X1</accession>
<reference evidence="3 4" key="1">
    <citation type="submission" date="2024-01" db="EMBL/GenBank/DDBJ databases">
        <title>novel species in genus Adlercreutzia.</title>
        <authorList>
            <person name="Liu X."/>
        </authorList>
    </citation>
    <scope>NUCLEOTIDE SEQUENCE [LARGE SCALE GENOMIC DNA]</scope>
    <source>
        <strain evidence="3 4">R22</strain>
    </source>
</reference>
<sequence>MAASQLATEIWSLEELLNAVGDSVLSEALQCFACDRDDDVTEFLQQHALEYERDGLCRTYLALDSDALFGGDVVIVAFFALAMSSTCIEDSEDGRRDGEETPAFLIAHLARCDRFSHQEYDGATLLREAEELVFKASDIVGGQLIYLDCKVDVTTGQSKLLDYYEDHGYKELSRSSGSVKLAKRIAR</sequence>
<keyword evidence="1" id="KW-0808">Transferase</keyword>
<comment type="caution">
    <text evidence="3">The sequence shown here is derived from an EMBL/GenBank/DDBJ whole genome shotgun (WGS) entry which is preliminary data.</text>
</comment>
<keyword evidence="2" id="KW-0012">Acyltransferase</keyword>
<evidence type="ECO:0008006" key="5">
    <source>
        <dbReference type="Google" id="ProtNLM"/>
    </source>
</evidence>
<evidence type="ECO:0000313" key="3">
    <source>
        <dbReference type="EMBL" id="MEC4295675.1"/>
    </source>
</evidence>
<dbReference type="Proteomes" id="UP001343724">
    <property type="component" value="Unassembled WGS sequence"/>
</dbReference>
<proteinExistence type="predicted"/>
<protein>
    <recommendedName>
        <fullName evidence="5">GNAT family N-acetyltransferase</fullName>
    </recommendedName>
</protein>
<dbReference type="EMBL" id="JAYMFH010000016">
    <property type="protein sequence ID" value="MEC4295675.1"/>
    <property type="molecule type" value="Genomic_DNA"/>
</dbReference>
<gene>
    <name evidence="3" type="ORF">VJ920_10165</name>
</gene>
<dbReference type="Gene3D" id="3.40.630.30">
    <property type="match status" value="1"/>
</dbReference>
<evidence type="ECO:0000256" key="1">
    <source>
        <dbReference type="ARBA" id="ARBA00022679"/>
    </source>
</evidence>
<dbReference type="RefSeq" id="WP_326455071.1">
    <property type="nucleotide sequence ID" value="NZ_JAYMFH010000016.1"/>
</dbReference>
<dbReference type="PANTHER" id="PTHR36449:SF1">
    <property type="entry name" value="ACETYLTRANSFERASE"/>
    <property type="match status" value="1"/>
</dbReference>
<evidence type="ECO:0000313" key="4">
    <source>
        <dbReference type="Proteomes" id="UP001343724"/>
    </source>
</evidence>
<keyword evidence="4" id="KW-1185">Reference proteome</keyword>
<name>A0ABU6J0X1_9ACTN</name>
<dbReference type="PANTHER" id="PTHR36449">
    <property type="entry name" value="ACETYLTRANSFERASE-RELATED"/>
    <property type="match status" value="1"/>
</dbReference>